<gene>
    <name evidence="4" type="ORF">METZ01_LOCUS7200</name>
</gene>
<dbReference type="Gene3D" id="1.10.4100.10">
    <property type="entry name" value="2-methylcitrate dehydratase PrpD"/>
    <property type="match status" value="1"/>
</dbReference>
<dbReference type="InterPro" id="IPR036148">
    <property type="entry name" value="MmgE/PrpD_sf"/>
</dbReference>
<organism evidence="4">
    <name type="scientific">marine metagenome</name>
    <dbReference type="NCBI Taxonomy" id="408172"/>
    <lineage>
        <taxon>unclassified sequences</taxon>
        <taxon>metagenomes</taxon>
        <taxon>ecological metagenomes</taxon>
    </lineage>
</organism>
<protein>
    <recommendedName>
        <fullName evidence="5">MmgE/PrpD family protein</fullName>
    </recommendedName>
</protein>
<evidence type="ECO:0008006" key="5">
    <source>
        <dbReference type="Google" id="ProtNLM"/>
    </source>
</evidence>
<evidence type="ECO:0000259" key="2">
    <source>
        <dbReference type="Pfam" id="PF03972"/>
    </source>
</evidence>
<comment type="similarity">
    <text evidence="1">Belongs to the PrpD family.</text>
</comment>
<feature type="domain" description="MmgE/PrpD N-terminal" evidence="2">
    <location>
        <begin position="2"/>
        <end position="171"/>
    </location>
</feature>
<dbReference type="PANTHER" id="PTHR16943">
    <property type="entry name" value="2-METHYLCITRATE DEHYDRATASE-RELATED"/>
    <property type="match status" value="1"/>
</dbReference>
<dbReference type="InterPro" id="IPR042183">
    <property type="entry name" value="MmgE/PrpD_sf_1"/>
</dbReference>
<dbReference type="Pfam" id="PF19305">
    <property type="entry name" value="MmgE_PrpD_C"/>
    <property type="match status" value="1"/>
</dbReference>
<proteinExistence type="inferred from homology"/>
<dbReference type="Pfam" id="PF03972">
    <property type="entry name" value="MmgE_PrpD_N"/>
    <property type="match status" value="1"/>
</dbReference>
<dbReference type="InterPro" id="IPR005656">
    <property type="entry name" value="MmgE_PrpD"/>
</dbReference>
<dbReference type="InterPro" id="IPR045337">
    <property type="entry name" value="MmgE_PrpD_C"/>
</dbReference>
<dbReference type="SUPFAM" id="SSF103378">
    <property type="entry name" value="2-methylcitrate dehydratase PrpD"/>
    <property type="match status" value="1"/>
</dbReference>
<reference evidence="4" key="1">
    <citation type="submission" date="2018-05" db="EMBL/GenBank/DDBJ databases">
        <authorList>
            <person name="Lanie J.A."/>
            <person name="Ng W.-L."/>
            <person name="Kazmierczak K.M."/>
            <person name="Andrzejewski T.M."/>
            <person name="Davidsen T.M."/>
            <person name="Wayne K.J."/>
            <person name="Tettelin H."/>
            <person name="Glass J.I."/>
            <person name="Rusch D."/>
            <person name="Podicherti R."/>
            <person name="Tsui H.-C.T."/>
            <person name="Winkler M.E."/>
        </authorList>
    </citation>
    <scope>NUCLEOTIDE SEQUENCE</scope>
</reference>
<feature type="domain" description="MmgE/PrpD C-terminal" evidence="3">
    <location>
        <begin position="193"/>
        <end position="353"/>
    </location>
</feature>
<evidence type="ECO:0000259" key="3">
    <source>
        <dbReference type="Pfam" id="PF19305"/>
    </source>
</evidence>
<dbReference type="EMBL" id="UINC01000382">
    <property type="protein sequence ID" value="SUZ54346.1"/>
    <property type="molecule type" value="Genomic_DNA"/>
</dbReference>
<sequence length="384" mass="39805">MAAFANGASGHAFELDDVHEEAISHPGAVVIPAVLAIAAETGASGLAVLEAIVVGYEAMGRAGIAVGPASHMLAGYHPTGQSGVFGSAAAVGHLLDFGSGMMTHALGIAATFSSGTTEFNQSGGDTKRLHAGRAAEGGLTAALLAADGFDGPADGLAGRYGFCRISTTEPAVNLLTDNLGDRWMIDEITVKPYAACSDIHPLIDAALEIRGRGVRADDIAEIHAEVPTKAAEQNSQDGTTSVMASQYSGPFNVAAAFLADPSDPSTYTAERIADPALADLQARVVSMAAAEWCDASYAWKMAGGLRVVCTNGTEHHVRVCGQRGSMHQPLTSDELEAKFRLLVGNRIDADAMIATARDLRHAPDLTSFWMALANSGNEPQEDTC</sequence>
<dbReference type="PANTHER" id="PTHR16943:SF8">
    <property type="entry name" value="2-METHYLCITRATE DEHYDRATASE"/>
    <property type="match status" value="1"/>
</dbReference>
<name>A0A381NIC9_9ZZZZ</name>
<evidence type="ECO:0000313" key="4">
    <source>
        <dbReference type="EMBL" id="SUZ54346.1"/>
    </source>
</evidence>
<accession>A0A381NIC9</accession>
<dbReference type="GO" id="GO:0016829">
    <property type="term" value="F:lyase activity"/>
    <property type="evidence" value="ECO:0007669"/>
    <property type="project" value="InterPro"/>
</dbReference>
<evidence type="ECO:0000256" key="1">
    <source>
        <dbReference type="ARBA" id="ARBA00006174"/>
    </source>
</evidence>
<dbReference type="Gene3D" id="3.30.1330.120">
    <property type="entry name" value="2-methylcitrate dehydratase PrpD"/>
    <property type="match status" value="1"/>
</dbReference>
<dbReference type="InterPro" id="IPR042188">
    <property type="entry name" value="MmgE/PrpD_sf_2"/>
</dbReference>
<dbReference type="AlphaFoldDB" id="A0A381NIC9"/>
<dbReference type="InterPro" id="IPR045336">
    <property type="entry name" value="MmgE_PrpD_N"/>
</dbReference>